<accession>A0ACD3AZE0</accession>
<name>A0ACD3AZE0_9AGAR</name>
<protein>
    <submittedName>
        <fullName evidence="1">Alpha/beta-hydrolase</fullName>
    </submittedName>
</protein>
<keyword evidence="2" id="KW-1185">Reference proteome</keyword>
<evidence type="ECO:0000313" key="2">
    <source>
        <dbReference type="Proteomes" id="UP000308600"/>
    </source>
</evidence>
<proteinExistence type="predicted"/>
<sequence>MVLDFLWRLLQLSSSFFQWPYFTSCRMNTANPRGIPVPEPIEIVYKRVDDLDIAMDVYIPASATKDNPAPIVLWWHGGGLLQGTRKAPAPHSVYAPHNHNICLISVDYRLAPQTRLPGILSDCSDALSFIQQNPLFASLTNNRVDVTRIVLSGSSAGGWLSLLVGTGIGYKACGLPPPTLPQVATGICAIYPISDLEDSFWTTKQRPVSYMTRVVDRKEVEPFVNPQDVKTASSVVDGRRSIFYTYMIQEAILAHLLLDGTGIPAKSFSVAHALKTGNYPRSPPDLPPTYIIHGNADDKVPHRQATDVVEALQGISGAQVEYVEPDGLNHGFDREDGVDLEDMYTWIKEVLK</sequence>
<feature type="non-terminal residue" evidence="1">
    <location>
        <position position="352"/>
    </location>
</feature>
<organism evidence="1 2">
    <name type="scientific">Pluteus cervinus</name>
    <dbReference type="NCBI Taxonomy" id="181527"/>
    <lineage>
        <taxon>Eukaryota</taxon>
        <taxon>Fungi</taxon>
        <taxon>Dikarya</taxon>
        <taxon>Basidiomycota</taxon>
        <taxon>Agaricomycotina</taxon>
        <taxon>Agaricomycetes</taxon>
        <taxon>Agaricomycetidae</taxon>
        <taxon>Agaricales</taxon>
        <taxon>Pluteineae</taxon>
        <taxon>Pluteaceae</taxon>
        <taxon>Pluteus</taxon>
    </lineage>
</organism>
<reference evidence="1 2" key="1">
    <citation type="journal article" date="2019" name="Nat. Ecol. Evol.">
        <title>Megaphylogeny resolves global patterns of mushroom evolution.</title>
        <authorList>
            <person name="Varga T."/>
            <person name="Krizsan K."/>
            <person name="Foldi C."/>
            <person name="Dima B."/>
            <person name="Sanchez-Garcia M."/>
            <person name="Sanchez-Ramirez S."/>
            <person name="Szollosi G.J."/>
            <person name="Szarkandi J.G."/>
            <person name="Papp V."/>
            <person name="Albert L."/>
            <person name="Andreopoulos W."/>
            <person name="Angelini C."/>
            <person name="Antonin V."/>
            <person name="Barry K.W."/>
            <person name="Bougher N.L."/>
            <person name="Buchanan P."/>
            <person name="Buyck B."/>
            <person name="Bense V."/>
            <person name="Catcheside P."/>
            <person name="Chovatia M."/>
            <person name="Cooper J."/>
            <person name="Damon W."/>
            <person name="Desjardin D."/>
            <person name="Finy P."/>
            <person name="Geml J."/>
            <person name="Haridas S."/>
            <person name="Hughes K."/>
            <person name="Justo A."/>
            <person name="Karasinski D."/>
            <person name="Kautmanova I."/>
            <person name="Kiss B."/>
            <person name="Kocsube S."/>
            <person name="Kotiranta H."/>
            <person name="LaButti K.M."/>
            <person name="Lechner B.E."/>
            <person name="Liimatainen K."/>
            <person name="Lipzen A."/>
            <person name="Lukacs Z."/>
            <person name="Mihaltcheva S."/>
            <person name="Morgado L.N."/>
            <person name="Niskanen T."/>
            <person name="Noordeloos M.E."/>
            <person name="Ohm R.A."/>
            <person name="Ortiz-Santana B."/>
            <person name="Ovrebo C."/>
            <person name="Racz N."/>
            <person name="Riley R."/>
            <person name="Savchenko A."/>
            <person name="Shiryaev A."/>
            <person name="Soop K."/>
            <person name="Spirin V."/>
            <person name="Szebenyi C."/>
            <person name="Tomsovsky M."/>
            <person name="Tulloss R.E."/>
            <person name="Uehling J."/>
            <person name="Grigoriev I.V."/>
            <person name="Vagvolgyi C."/>
            <person name="Papp T."/>
            <person name="Martin F.M."/>
            <person name="Miettinen O."/>
            <person name="Hibbett D.S."/>
            <person name="Nagy L.G."/>
        </authorList>
    </citation>
    <scope>NUCLEOTIDE SEQUENCE [LARGE SCALE GENOMIC DNA]</scope>
    <source>
        <strain evidence="1 2">NL-1719</strain>
    </source>
</reference>
<gene>
    <name evidence="1" type="ORF">BDN72DRAFT_794899</name>
</gene>
<evidence type="ECO:0000313" key="1">
    <source>
        <dbReference type="EMBL" id="TFK70669.1"/>
    </source>
</evidence>
<dbReference type="Proteomes" id="UP000308600">
    <property type="component" value="Unassembled WGS sequence"/>
</dbReference>
<dbReference type="EMBL" id="ML208309">
    <property type="protein sequence ID" value="TFK70669.1"/>
    <property type="molecule type" value="Genomic_DNA"/>
</dbReference>